<evidence type="ECO:0000256" key="1">
    <source>
        <dbReference type="ARBA" id="ARBA00004613"/>
    </source>
</evidence>
<evidence type="ECO:0000256" key="5">
    <source>
        <dbReference type="SAM" id="MobiDB-lite"/>
    </source>
</evidence>
<dbReference type="OrthoDB" id="8626508at2759"/>
<evidence type="ECO:0000256" key="4">
    <source>
        <dbReference type="SAM" id="Coils"/>
    </source>
</evidence>
<name>A0A8C5QHV4_9ANUR</name>
<feature type="compositionally biased region" description="Acidic residues" evidence="5">
    <location>
        <begin position="68"/>
        <end position="91"/>
    </location>
</feature>
<feature type="coiled-coil region" evidence="4">
    <location>
        <begin position="150"/>
        <end position="177"/>
    </location>
</feature>
<dbReference type="Ensembl" id="ENSLLET00000039224.1">
    <property type="protein sequence ID" value="ENSLLEP00000037772.1"/>
    <property type="gene ID" value="ENSLLEG00000023859.1"/>
</dbReference>
<comment type="caution">
    <text evidence="3">Lacks conserved residue(s) required for the propagation of feature annotation.</text>
</comment>
<dbReference type="PANTHER" id="PTHR23192">
    <property type="entry name" value="OLFACTOMEDIN-RELATED"/>
    <property type="match status" value="1"/>
</dbReference>
<evidence type="ECO:0000256" key="2">
    <source>
        <dbReference type="ARBA" id="ARBA00022525"/>
    </source>
</evidence>
<dbReference type="InterPro" id="IPR003112">
    <property type="entry name" value="Olfac-like_dom"/>
</dbReference>
<proteinExistence type="predicted"/>
<accession>A0A8C5QHV4</accession>
<keyword evidence="8" id="KW-1185">Reference proteome</keyword>
<evidence type="ECO:0000313" key="7">
    <source>
        <dbReference type="Ensembl" id="ENSLLEP00000037772.1"/>
    </source>
</evidence>
<dbReference type="GO" id="GO:0007165">
    <property type="term" value="P:signal transduction"/>
    <property type="evidence" value="ECO:0007669"/>
    <property type="project" value="TreeGrafter"/>
</dbReference>
<dbReference type="GeneTree" id="ENSGT00940000155454"/>
<dbReference type="Proteomes" id="UP000694569">
    <property type="component" value="Unplaced"/>
</dbReference>
<evidence type="ECO:0000256" key="3">
    <source>
        <dbReference type="PROSITE-ProRule" id="PRU00446"/>
    </source>
</evidence>
<reference evidence="7" key="2">
    <citation type="submission" date="2025-09" db="UniProtKB">
        <authorList>
            <consortium name="Ensembl"/>
        </authorList>
    </citation>
    <scope>IDENTIFICATION</scope>
</reference>
<evidence type="ECO:0000313" key="8">
    <source>
        <dbReference type="Proteomes" id="UP000694569"/>
    </source>
</evidence>
<dbReference type="AlphaFoldDB" id="A0A8C5QHV4"/>
<dbReference type="SMART" id="SM00284">
    <property type="entry name" value="OLF"/>
    <property type="match status" value="1"/>
</dbReference>
<dbReference type="Pfam" id="PF02191">
    <property type="entry name" value="OLF"/>
    <property type="match status" value="1"/>
</dbReference>
<sequence length="546" mass="62835">MVYVHDVIKELHALYIIIIIISPTTPPPALRIFSSYVPVPPHKPKCTLSRRRLLMKRMHRIPSKTSEDPEDLSNQDLTDDTMEEEEEEDPDIERCLELVTQNATGTLVGRDRCVCEMLLPDSSFPAKKVGLLEDETVRLSNRVEHEMQTIEEQDIRLELLMQKLMNLTRRVEHLEKLRPQDLIEFNFELLRMEMKEMEIFVMELRKKLNGSNTHVETLYDEVRNVSKIVNELETLDKNNVLKAQRDMEALKKKILDCEKNLKNMKPPISIPLGSCQHRGLLRIGSPNLLLMNWKGSGYKYGAWGKDAAWNATKRMMYWVAPLNTDGRILESVRTYPLLYDLQMNRSPTDLSLSTTIKNKVNYTNAGQGSGMVVYNNNLYYNCYNSRDMCRINLSSAVHQRKTIPKAAYNNRYSYSGSSFQDFDFASDEKGLWVLHATDDNVGNMAVGKINVATLTVNGTWTTAQLKHGISNAFMICGVLYVTRSVSPKQEEVFYTFDTKTGKDSAISIMFEKLMERVQSLNYNPNDRKLYMYNDGFLVTYDVVIKP</sequence>
<evidence type="ECO:0000259" key="6">
    <source>
        <dbReference type="PROSITE" id="PS51132"/>
    </source>
</evidence>
<comment type="subcellular location">
    <subcellularLocation>
        <location evidence="1">Secreted</location>
    </subcellularLocation>
</comment>
<dbReference type="PROSITE" id="PS51132">
    <property type="entry name" value="OLF"/>
    <property type="match status" value="1"/>
</dbReference>
<dbReference type="GO" id="GO:0005615">
    <property type="term" value="C:extracellular space"/>
    <property type="evidence" value="ECO:0007669"/>
    <property type="project" value="TreeGrafter"/>
</dbReference>
<dbReference type="InterPro" id="IPR050605">
    <property type="entry name" value="Olfactomedin-like_domain"/>
</dbReference>
<dbReference type="PANTHER" id="PTHR23192:SF89">
    <property type="entry name" value="OLFACTOMEDIN"/>
    <property type="match status" value="1"/>
</dbReference>
<feature type="domain" description="Olfactomedin-like" evidence="6">
    <location>
        <begin position="274"/>
        <end position="546"/>
    </location>
</feature>
<organism evidence="7 8">
    <name type="scientific">Leptobrachium leishanense</name>
    <name type="common">Leishan spiny toad</name>
    <dbReference type="NCBI Taxonomy" id="445787"/>
    <lineage>
        <taxon>Eukaryota</taxon>
        <taxon>Metazoa</taxon>
        <taxon>Chordata</taxon>
        <taxon>Craniata</taxon>
        <taxon>Vertebrata</taxon>
        <taxon>Euteleostomi</taxon>
        <taxon>Amphibia</taxon>
        <taxon>Batrachia</taxon>
        <taxon>Anura</taxon>
        <taxon>Pelobatoidea</taxon>
        <taxon>Megophryidae</taxon>
        <taxon>Leptobrachium</taxon>
    </lineage>
</organism>
<reference evidence="7" key="1">
    <citation type="submission" date="2025-08" db="UniProtKB">
        <authorList>
            <consortium name="Ensembl"/>
        </authorList>
    </citation>
    <scope>IDENTIFICATION</scope>
</reference>
<protein>
    <recommendedName>
        <fullName evidence="6">Olfactomedin-like domain-containing protein</fullName>
    </recommendedName>
</protein>
<keyword evidence="2" id="KW-0964">Secreted</keyword>
<keyword evidence="4" id="KW-0175">Coiled coil</keyword>
<feature type="region of interest" description="Disordered" evidence="5">
    <location>
        <begin position="60"/>
        <end position="91"/>
    </location>
</feature>